<keyword evidence="1" id="KW-1133">Transmembrane helix</keyword>
<dbReference type="EMBL" id="BOMW01000023">
    <property type="protein sequence ID" value="GIF05000.1"/>
    <property type="molecule type" value="Genomic_DNA"/>
</dbReference>
<sequence>MSVAVAVPGPARTRRPWRLAVAVPVVAAAGLTVILLGRGWVPGSVGSVLDSVLPWLAVPIVLLLGVTALTRQWVPVAAALAPVLTWTVMFGPVLAGGARDGGHDLRVASLNLGRASAGPALAPLLEARPDLIVLQEVTAANRPAITDVLAGGYPYLAGAGTVAVFSRLPLSDTRPVDIRIGWTRALRTTVRAPAGPIRLYAAHLASARAGMTAGRNRTLTALAELVHADPAPRLLLAGDLNTATTDRHFTVLAPLADTQQEAGAGFGFTWPARFPLVRPDHVLQRGMSTRHAWVVAAPGSDHRAVLADVGN</sequence>
<dbReference type="AlphaFoldDB" id="A0A919N5Y9"/>
<comment type="caution">
    <text evidence="3">The sequence shown here is derived from an EMBL/GenBank/DDBJ whole genome shotgun (WGS) entry which is preliminary data.</text>
</comment>
<gene>
    <name evidence="3" type="ORF">Asi03nite_25380</name>
</gene>
<dbReference type="RefSeq" id="WP_203679352.1">
    <property type="nucleotide sequence ID" value="NZ_BOMW01000023.1"/>
</dbReference>
<feature type="transmembrane region" description="Helical" evidence="1">
    <location>
        <begin position="76"/>
        <end position="95"/>
    </location>
</feature>
<dbReference type="SUPFAM" id="SSF56219">
    <property type="entry name" value="DNase I-like"/>
    <property type="match status" value="1"/>
</dbReference>
<keyword evidence="4" id="KW-1185">Reference proteome</keyword>
<dbReference type="InterPro" id="IPR005135">
    <property type="entry name" value="Endo/exonuclease/phosphatase"/>
</dbReference>
<feature type="transmembrane region" description="Helical" evidence="1">
    <location>
        <begin position="52"/>
        <end position="69"/>
    </location>
</feature>
<proteinExistence type="predicted"/>
<evidence type="ECO:0000313" key="3">
    <source>
        <dbReference type="EMBL" id="GIF05000.1"/>
    </source>
</evidence>
<protein>
    <submittedName>
        <fullName evidence="3">Teicoplanin resistance protein VanJ</fullName>
    </submittedName>
</protein>
<evidence type="ECO:0000256" key="1">
    <source>
        <dbReference type="SAM" id="Phobius"/>
    </source>
</evidence>
<feature type="transmembrane region" description="Helical" evidence="1">
    <location>
        <begin position="19"/>
        <end position="40"/>
    </location>
</feature>
<evidence type="ECO:0000259" key="2">
    <source>
        <dbReference type="Pfam" id="PF03372"/>
    </source>
</evidence>
<dbReference type="Proteomes" id="UP000629619">
    <property type="component" value="Unassembled WGS sequence"/>
</dbReference>
<name>A0A919N5Y9_9ACTN</name>
<reference evidence="3" key="1">
    <citation type="submission" date="2021-01" db="EMBL/GenBank/DDBJ databases">
        <title>Whole genome shotgun sequence of Actinoplanes siamensis NBRC 109076.</title>
        <authorList>
            <person name="Komaki H."/>
            <person name="Tamura T."/>
        </authorList>
    </citation>
    <scope>NUCLEOTIDE SEQUENCE</scope>
    <source>
        <strain evidence="3">NBRC 109076</strain>
    </source>
</reference>
<evidence type="ECO:0000313" key="4">
    <source>
        <dbReference type="Proteomes" id="UP000629619"/>
    </source>
</evidence>
<dbReference type="InterPro" id="IPR036691">
    <property type="entry name" value="Endo/exonu/phosph_ase_sf"/>
</dbReference>
<accession>A0A919N5Y9</accession>
<keyword evidence="1" id="KW-0812">Transmembrane</keyword>
<keyword evidence="1" id="KW-0472">Membrane</keyword>
<feature type="domain" description="Endonuclease/exonuclease/phosphatase" evidence="2">
    <location>
        <begin position="124"/>
        <end position="302"/>
    </location>
</feature>
<dbReference type="Gene3D" id="3.60.10.10">
    <property type="entry name" value="Endonuclease/exonuclease/phosphatase"/>
    <property type="match status" value="1"/>
</dbReference>
<organism evidence="3 4">
    <name type="scientific">Actinoplanes siamensis</name>
    <dbReference type="NCBI Taxonomy" id="1223317"/>
    <lineage>
        <taxon>Bacteria</taxon>
        <taxon>Bacillati</taxon>
        <taxon>Actinomycetota</taxon>
        <taxon>Actinomycetes</taxon>
        <taxon>Micromonosporales</taxon>
        <taxon>Micromonosporaceae</taxon>
        <taxon>Actinoplanes</taxon>
    </lineage>
</organism>
<dbReference type="Pfam" id="PF03372">
    <property type="entry name" value="Exo_endo_phos"/>
    <property type="match status" value="1"/>
</dbReference>
<dbReference type="GO" id="GO:0003824">
    <property type="term" value="F:catalytic activity"/>
    <property type="evidence" value="ECO:0007669"/>
    <property type="project" value="InterPro"/>
</dbReference>